<evidence type="ECO:0000256" key="1">
    <source>
        <dbReference type="SAM" id="MobiDB-lite"/>
    </source>
</evidence>
<keyword evidence="3" id="KW-1185">Reference proteome</keyword>
<dbReference type="EMBL" id="BAABBE010000049">
    <property type="protein sequence ID" value="GAA3685195.1"/>
    <property type="molecule type" value="Genomic_DNA"/>
</dbReference>
<feature type="compositionally biased region" description="Polar residues" evidence="1">
    <location>
        <begin position="53"/>
        <end position="68"/>
    </location>
</feature>
<gene>
    <name evidence="2" type="ORF">GCM10022267_85000</name>
</gene>
<feature type="compositionally biased region" description="Basic and acidic residues" evidence="1">
    <location>
        <begin position="38"/>
        <end position="50"/>
    </location>
</feature>
<evidence type="ECO:0000313" key="2">
    <source>
        <dbReference type="EMBL" id="GAA3685195.1"/>
    </source>
</evidence>
<accession>A0ABP7CA91</accession>
<sequence>MALWRPTGTNNSPPGTQLAAGEPSSLDALADAATSGGPDKDGISPIDRPRSVATDQPKSWLMTSRCSA</sequence>
<evidence type="ECO:0000313" key="3">
    <source>
        <dbReference type="Proteomes" id="UP001500711"/>
    </source>
</evidence>
<feature type="compositionally biased region" description="Low complexity" evidence="1">
    <location>
        <begin position="24"/>
        <end position="33"/>
    </location>
</feature>
<organism evidence="2 3">
    <name type="scientific">Lentzea roselyniae</name>
    <dbReference type="NCBI Taxonomy" id="531940"/>
    <lineage>
        <taxon>Bacteria</taxon>
        <taxon>Bacillati</taxon>
        <taxon>Actinomycetota</taxon>
        <taxon>Actinomycetes</taxon>
        <taxon>Pseudonocardiales</taxon>
        <taxon>Pseudonocardiaceae</taxon>
        <taxon>Lentzea</taxon>
    </lineage>
</organism>
<name>A0ABP7CA91_9PSEU</name>
<proteinExistence type="predicted"/>
<dbReference type="Proteomes" id="UP001500711">
    <property type="component" value="Unassembled WGS sequence"/>
</dbReference>
<reference evidence="3" key="1">
    <citation type="journal article" date="2019" name="Int. J. Syst. Evol. Microbiol.">
        <title>The Global Catalogue of Microorganisms (GCM) 10K type strain sequencing project: providing services to taxonomists for standard genome sequencing and annotation.</title>
        <authorList>
            <consortium name="The Broad Institute Genomics Platform"/>
            <consortium name="The Broad Institute Genome Sequencing Center for Infectious Disease"/>
            <person name="Wu L."/>
            <person name="Ma J."/>
        </authorList>
    </citation>
    <scope>NUCLEOTIDE SEQUENCE [LARGE SCALE GENOMIC DNA]</scope>
    <source>
        <strain evidence="3">JCM 17494</strain>
    </source>
</reference>
<feature type="region of interest" description="Disordered" evidence="1">
    <location>
        <begin position="1"/>
        <end position="68"/>
    </location>
</feature>
<protein>
    <submittedName>
        <fullName evidence="2">Uncharacterized protein</fullName>
    </submittedName>
</protein>
<comment type="caution">
    <text evidence="2">The sequence shown here is derived from an EMBL/GenBank/DDBJ whole genome shotgun (WGS) entry which is preliminary data.</text>
</comment>